<comment type="caution">
    <text evidence="4">The sequence shown here is derived from an EMBL/GenBank/DDBJ whole genome shotgun (WGS) entry which is preliminary data.</text>
</comment>
<name>A0A7W9EWH5_9SPHN</name>
<dbReference type="InterPro" id="IPR000182">
    <property type="entry name" value="GNAT_dom"/>
</dbReference>
<dbReference type="Pfam" id="PF00583">
    <property type="entry name" value="Acetyltransf_1"/>
    <property type="match status" value="1"/>
</dbReference>
<sequence length="140" mass="15251">MDALMAASFDPRFGEAWTHGQVLGVLAMPGVRLTLAFIDNVPAGFALVRTVLDEAELLLLAVAPDFRRQGIGGALLRAAIADVEQSGTKIMHLEVRAGNEAGRLYAQNGFHKVGERRGYYRSVTGTAHDAHSYRRFSPEK</sequence>
<dbReference type="PANTHER" id="PTHR43877:SF2">
    <property type="entry name" value="AMINOALKYLPHOSPHONATE N-ACETYLTRANSFERASE-RELATED"/>
    <property type="match status" value="1"/>
</dbReference>
<organism evidence="4 5">
    <name type="scientific">Sphingomonas aerophila</name>
    <dbReference type="NCBI Taxonomy" id="1344948"/>
    <lineage>
        <taxon>Bacteria</taxon>
        <taxon>Pseudomonadati</taxon>
        <taxon>Pseudomonadota</taxon>
        <taxon>Alphaproteobacteria</taxon>
        <taxon>Sphingomonadales</taxon>
        <taxon>Sphingomonadaceae</taxon>
        <taxon>Sphingomonas</taxon>
    </lineage>
</organism>
<dbReference type="SUPFAM" id="SSF55729">
    <property type="entry name" value="Acyl-CoA N-acyltransferases (Nat)"/>
    <property type="match status" value="1"/>
</dbReference>
<dbReference type="PANTHER" id="PTHR43877">
    <property type="entry name" value="AMINOALKYLPHOSPHONATE N-ACETYLTRANSFERASE-RELATED-RELATED"/>
    <property type="match status" value="1"/>
</dbReference>
<dbReference type="InterPro" id="IPR016181">
    <property type="entry name" value="Acyl_CoA_acyltransferase"/>
</dbReference>
<dbReference type="EMBL" id="JACIJK010000007">
    <property type="protein sequence ID" value="MBB5715717.1"/>
    <property type="molecule type" value="Genomic_DNA"/>
</dbReference>
<proteinExistence type="predicted"/>
<evidence type="ECO:0000259" key="3">
    <source>
        <dbReference type="PROSITE" id="PS51186"/>
    </source>
</evidence>
<dbReference type="EC" id="2.3.1.267" evidence="4"/>
<dbReference type="PROSITE" id="PS51186">
    <property type="entry name" value="GNAT"/>
    <property type="match status" value="1"/>
</dbReference>
<evidence type="ECO:0000256" key="2">
    <source>
        <dbReference type="ARBA" id="ARBA00023315"/>
    </source>
</evidence>
<dbReference type="GO" id="GO:0008999">
    <property type="term" value="F:protein-N-terminal-alanine acetyltransferase activity"/>
    <property type="evidence" value="ECO:0007669"/>
    <property type="project" value="UniProtKB-EC"/>
</dbReference>
<dbReference type="CDD" id="cd04301">
    <property type="entry name" value="NAT_SF"/>
    <property type="match status" value="1"/>
</dbReference>
<evidence type="ECO:0000256" key="1">
    <source>
        <dbReference type="ARBA" id="ARBA00022679"/>
    </source>
</evidence>
<keyword evidence="1 4" id="KW-0808">Transferase</keyword>
<keyword evidence="2 4" id="KW-0012">Acyltransferase</keyword>
<evidence type="ECO:0000313" key="4">
    <source>
        <dbReference type="EMBL" id="MBB5715717.1"/>
    </source>
</evidence>
<accession>A0A7W9EWH5</accession>
<gene>
    <name evidence="4" type="ORF">FHS94_002572</name>
</gene>
<evidence type="ECO:0000313" key="5">
    <source>
        <dbReference type="Proteomes" id="UP000546200"/>
    </source>
</evidence>
<feature type="domain" description="N-acetyltransferase" evidence="3">
    <location>
        <begin position="1"/>
        <end position="140"/>
    </location>
</feature>
<keyword evidence="5" id="KW-1185">Reference proteome</keyword>
<reference evidence="4 5" key="1">
    <citation type="submission" date="2020-08" db="EMBL/GenBank/DDBJ databases">
        <title>Genomic Encyclopedia of Type Strains, Phase IV (KMG-IV): sequencing the most valuable type-strain genomes for metagenomic binning, comparative biology and taxonomic classification.</title>
        <authorList>
            <person name="Goeker M."/>
        </authorList>
    </citation>
    <scope>NUCLEOTIDE SEQUENCE [LARGE SCALE GENOMIC DNA]</scope>
    <source>
        <strain evidence="4 5">DSM 100044</strain>
    </source>
</reference>
<dbReference type="Proteomes" id="UP000546200">
    <property type="component" value="Unassembled WGS sequence"/>
</dbReference>
<protein>
    <submittedName>
        <fullName evidence="4">Ribosomal-protein-alanine N-acetyltransferase</fullName>
        <ecNumber evidence="4">2.3.1.267</ecNumber>
    </submittedName>
</protein>
<dbReference type="AlphaFoldDB" id="A0A7W9EWH5"/>
<dbReference type="Gene3D" id="3.40.630.30">
    <property type="match status" value="1"/>
</dbReference>
<dbReference type="InterPro" id="IPR050832">
    <property type="entry name" value="Bact_Acetyltransf"/>
</dbReference>